<sequence length="153" mass="16843">MMTSRFAPVARKLIERAAVEYAAHYYGGPWRVDIDGAAELITDAHLPAVRAEYGPAAVAAAVADYLRAHPEILHSSEGERERHAQARAREWRRLVDAAERAMCAGDIHRARRLIDDAEMVGPGYSVTAYRSRITAAAAPVADLPRRQAVRRAS</sequence>
<name>A0A449G5I5_NOCFR</name>
<dbReference type="EMBL" id="CAACYE010000002">
    <property type="protein sequence ID" value="VFA81016.1"/>
    <property type="molecule type" value="Genomic_DNA"/>
</dbReference>
<dbReference type="AlphaFoldDB" id="A0A449G5I5"/>
<accession>A0A449G5I5</accession>
<evidence type="ECO:0000313" key="1">
    <source>
        <dbReference type="EMBL" id="VFA81016.1"/>
    </source>
</evidence>
<gene>
    <name evidence="1" type="ORF">NCTC1935_00041</name>
</gene>
<organism evidence="1">
    <name type="scientific">Nocardia farcinica</name>
    <dbReference type="NCBI Taxonomy" id="37329"/>
    <lineage>
        <taxon>Bacteria</taxon>
        <taxon>Bacillati</taxon>
        <taxon>Actinomycetota</taxon>
        <taxon>Actinomycetes</taxon>
        <taxon>Mycobacteriales</taxon>
        <taxon>Nocardiaceae</taxon>
        <taxon>Nocardia</taxon>
    </lineage>
</organism>
<reference evidence="1" key="1">
    <citation type="submission" date="2019-02" db="EMBL/GenBank/DDBJ databases">
        <authorList>
            <consortium name="Pathogen Informatics"/>
        </authorList>
    </citation>
    <scope>NUCLEOTIDE SEQUENCE</scope>
    <source>
        <strain evidence="1">3012STDY6733949</strain>
    </source>
</reference>
<proteinExistence type="predicted"/>
<protein>
    <submittedName>
        <fullName evidence="1">Uncharacterized protein</fullName>
    </submittedName>
</protein>